<gene>
    <name evidence="2" type="ORF">S01H4_26344</name>
</gene>
<keyword evidence="1" id="KW-1133">Transmembrane helix</keyword>
<accession>X1BSK0</accession>
<name>X1BSK0_9ZZZZ</name>
<evidence type="ECO:0000256" key="1">
    <source>
        <dbReference type="SAM" id="Phobius"/>
    </source>
</evidence>
<evidence type="ECO:0000313" key="2">
    <source>
        <dbReference type="EMBL" id="GAG84122.1"/>
    </source>
</evidence>
<feature type="transmembrane region" description="Helical" evidence="1">
    <location>
        <begin position="12"/>
        <end position="29"/>
    </location>
</feature>
<comment type="caution">
    <text evidence="2">The sequence shown here is derived from an EMBL/GenBank/DDBJ whole genome shotgun (WGS) entry which is preliminary data.</text>
</comment>
<keyword evidence="1" id="KW-0812">Transmembrane</keyword>
<feature type="transmembrane region" description="Helical" evidence="1">
    <location>
        <begin position="58"/>
        <end position="76"/>
    </location>
</feature>
<reference evidence="2" key="1">
    <citation type="journal article" date="2014" name="Front. Microbiol.">
        <title>High frequency of phylogenetically diverse reductive dehalogenase-homologous genes in deep subseafloor sedimentary metagenomes.</title>
        <authorList>
            <person name="Kawai M."/>
            <person name="Futagami T."/>
            <person name="Toyoda A."/>
            <person name="Takaki Y."/>
            <person name="Nishi S."/>
            <person name="Hori S."/>
            <person name="Arai W."/>
            <person name="Tsubouchi T."/>
            <person name="Morono Y."/>
            <person name="Uchiyama I."/>
            <person name="Ito T."/>
            <person name="Fujiyama A."/>
            <person name="Inagaki F."/>
            <person name="Takami H."/>
        </authorList>
    </citation>
    <scope>NUCLEOTIDE SEQUENCE</scope>
    <source>
        <strain evidence="2">Expedition CK06-06</strain>
    </source>
</reference>
<organism evidence="2">
    <name type="scientific">marine sediment metagenome</name>
    <dbReference type="NCBI Taxonomy" id="412755"/>
    <lineage>
        <taxon>unclassified sequences</taxon>
        <taxon>metagenomes</taxon>
        <taxon>ecological metagenomes</taxon>
    </lineage>
</organism>
<dbReference type="Gene3D" id="2.40.370.10">
    <property type="entry name" value="AttH-like domain"/>
    <property type="match status" value="1"/>
</dbReference>
<dbReference type="EMBL" id="BART01012691">
    <property type="protein sequence ID" value="GAG84122.1"/>
    <property type="molecule type" value="Genomic_DNA"/>
</dbReference>
<keyword evidence="1" id="KW-0472">Membrane</keyword>
<dbReference type="SUPFAM" id="SSF159245">
    <property type="entry name" value="AttH-like"/>
    <property type="match status" value="1"/>
</dbReference>
<proteinExistence type="predicted"/>
<protein>
    <submittedName>
        <fullName evidence="2">Uncharacterized protein</fullName>
    </submittedName>
</protein>
<sequence length="258" mass="29805">VKGSFNLKDAKIIIIANLILVLVLIFYFYSSIYAIPIILTAFFFGVLYNIYSKKFPGADLFLSLSLALLFLFGAIVPKDDGFHESKKLSAEWWYFDGVFPNDYSFHLGIRTFTRKKRGRAILIFELYQNETILFEKKKRFSFKDVETNNEYPSVKIQNRTILDFNIQKYNDQDEWVYHIACTIDDTAADLYFTSITQGFKIETDKESWTVAVPKAKVTGTIEYAGKKLPVDGIGGRVKIEYENKNQNKIGNDNDFCIF</sequence>
<dbReference type="AlphaFoldDB" id="X1BSK0"/>
<feature type="non-terminal residue" evidence="2">
    <location>
        <position position="1"/>
    </location>
</feature>
<dbReference type="InterPro" id="IPR044878">
    <property type="entry name" value="UbiA_sf"/>
</dbReference>
<dbReference type="InterPro" id="IPR023374">
    <property type="entry name" value="AttH-like_dom_sf"/>
</dbReference>
<dbReference type="Gene3D" id="1.10.357.140">
    <property type="entry name" value="UbiA prenyltransferase"/>
    <property type="match status" value="1"/>
</dbReference>